<protein>
    <recommendedName>
        <fullName evidence="3">Alpha-L-rhamnosidase-like protein</fullName>
    </recommendedName>
</protein>
<organism evidence="1 2">
    <name type="scientific">Hoylesella shahii DSM 15611 = JCM 12083</name>
    <dbReference type="NCBI Taxonomy" id="1122991"/>
    <lineage>
        <taxon>Bacteria</taxon>
        <taxon>Pseudomonadati</taxon>
        <taxon>Bacteroidota</taxon>
        <taxon>Bacteroidia</taxon>
        <taxon>Bacteroidales</taxon>
        <taxon>Prevotellaceae</taxon>
        <taxon>Hoylesella</taxon>
    </lineage>
</organism>
<reference evidence="1 2" key="1">
    <citation type="submission" date="2018-05" db="EMBL/GenBank/DDBJ databases">
        <title>Genomic Encyclopedia of Type Strains, Phase I: the one thousand microbial genomes (KMG-I) project.</title>
        <authorList>
            <person name="Kyrpides N."/>
        </authorList>
    </citation>
    <scope>NUCLEOTIDE SEQUENCE [LARGE SCALE GENOMIC DNA]</scope>
    <source>
        <strain evidence="1 2">DSM 15611</strain>
    </source>
</reference>
<evidence type="ECO:0008006" key="3">
    <source>
        <dbReference type="Google" id="ProtNLM"/>
    </source>
</evidence>
<accession>A0A318HY66</accession>
<dbReference type="AlphaFoldDB" id="A0A318HY66"/>
<dbReference type="Proteomes" id="UP000248314">
    <property type="component" value="Unassembled WGS sequence"/>
</dbReference>
<evidence type="ECO:0000313" key="1">
    <source>
        <dbReference type="EMBL" id="PXX21620.1"/>
    </source>
</evidence>
<keyword evidence="2" id="KW-1185">Reference proteome</keyword>
<evidence type="ECO:0000313" key="2">
    <source>
        <dbReference type="Proteomes" id="UP000248314"/>
    </source>
</evidence>
<gene>
    <name evidence="1" type="ORF">EJ73_01605</name>
</gene>
<proteinExistence type="predicted"/>
<dbReference type="Gene3D" id="2.60.120.260">
    <property type="entry name" value="Galactose-binding domain-like"/>
    <property type="match status" value="1"/>
</dbReference>
<name>A0A318HY66_9BACT</name>
<dbReference type="EMBL" id="QJJX01000017">
    <property type="protein sequence ID" value="PXX21620.1"/>
    <property type="molecule type" value="Genomic_DNA"/>
</dbReference>
<dbReference type="STRING" id="1122991.GCA_000613445_02045"/>
<sequence length="351" mass="39968">MALALALSSSTMPLHAEKGTGQNLLTSTFNAFQTPWISAPQTDSTSMLWFTRIYKQTSRPRKAFVSVATTGKIQLLVNGMNVSRNLYEPFRSYADTTEVNIRYDITPFLARNNTISLWYCPTMPHAGRKQVAISYWGELADGTPFAYNSDETWACRRANRGMQWASAYQQNPLSHQQDVSSDRQVSSSGQQYPSSGMLFPLAEWHNATDNATPWQINLADSIPWLSASRYNAIHVAPLAQPLQLIPAPRVIKVFSPEVQNTKSDTLIYRFPRHFQGIVRITFRGTRRGENIYINHLRYICNGATDEQAFSKFTLTDSFNLIIHGDKHFRLKSVQNVEALEIRIVLYRKFLF</sequence>
<comment type="caution">
    <text evidence="1">The sequence shown here is derived from an EMBL/GenBank/DDBJ whole genome shotgun (WGS) entry which is preliminary data.</text>
</comment>